<protein>
    <submittedName>
        <fullName evidence="1">AAA family ATPase</fullName>
    </submittedName>
</protein>
<organism evidence="1">
    <name type="scientific">Vibrio chaetopteri</name>
    <dbReference type="NCBI Taxonomy" id="3016528"/>
    <lineage>
        <taxon>Bacteria</taxon>
        <taxon>Pseudomonadati</taxon>
        <taxon>Pseudomonadota</taxon>
        <taxon>Gammaproteobacteria</taxon>
        <taxon>Vibrionales</taxon>
        <taxon>Vibrionaceae</taxon>
        <taxon>Vibrio</taxon>
    </lineage>
</organism>
<name>A0AAU8BGR5_9VIBR</name>
<dbReference type="RefSeq" id="WP_353496419.1">
    <property type="nucleotide sequence ID" value="NZ_CP115920.1"/>
</dbReference>
<proteinExistence type="predicted"/>
<dbReference type="Gene3D" id="3.40.50.300">
    <property type="entry name" value="P-loop containing nucleotide triphosphate hydrolases"/>
    <property type="match status" value="1"/>
</dbReference>
<dbReference type="EMBL" id="CP115920">
    <property type="protein sequence ID" value="XCD14954.1"/>
    <property type="molecule type" value="Genomic_DNA"/>
</dbReference>
<dbReference type="KEGG" id="vck:PG915_10125"/>
<dbReference type="InterPro" id="IPR027417">
    <property type="entry name" value="P-loop_NTPase"/>
</dbReference>
<dbReference type="PANTHER" id="PTHR13308">
    <property type="entry name" value="NEDD4-BINDING PROTEIN 2-LIKE 1"/>
    <property type="match status" value="1"/>
</dbReference>
<evidence type="ECO:0000313" key="1">
    <source>
        <dbReference type="EMBL" id="XCD14954.1"/>
    </source>
</evidence>
<dbReference type="AlphaFoldDB" id="A0AAU8BGR5"/>
<gene>
    <name evidence="1" type="ORF">PG915_10125</name>
</gene>
<dbReference type="InterPro" id="IPR026302">
    <property type="entry name" value="NEDD4-bd_p2"/>
</dbReference>
<dbReference type="SUPFAM" id="SSF52540">
    <property type="entry name" value="P-loop containing nucleoside triphosphate hydrolases"/>
    <property type="match status" value="1"/>
</dbReference>
<accession>A0AAU8BGR5</accession>
<sequence>MPLHKLIAETSLKLTLIRGLPGSGKSTLAKTFNAAHYEADMYFLNADGEYHYDVSKIADAHDWCQKQVESALADNQDVVVANTFVRLWEMKAYKILAKRYKAELEIIVCRGRYLNIHGVSDDVIASMQKRWQD</sequence>
<dbReference type="PANTHER" id="PTHR13308:SF40">
    <property type="entry name" value="NEDD4-BINDING PROTEIN 2-LIKE 1"/>
    <property type="match status" value="1"/>
</dbReference>
<reference evidence="1" key="1">
    <citation type="submission" date="2023-01" db="EMBL/GenBank/DDBJ databases">
        <title>Vibrio sp. CB1-14 genome sequencing.</title>
        <authorList>
            <person name="Otstavnykh N."/>
            <person name="Isaeva M."/>
            <person name="Meleshko D."/>
        </authorList>
    </citation>
    <scope>NUCLEOTIDE SEQUENCE</scope>
    <source>
        <strain evidence="1">CB1-14</strain>
    </source>
</reference>
<dbReference type="Pfam" id="PF13671">
    <property type="entry name" value="AAA_33"/>
    <property type="match status" value="1"/>
</dbReference>